<reference evidence="1" key="1">
    <citation type="submission" date="2019-03" db="EMBL/GenBank/DDBJ databases">
        <authorList>
            <person name="Mank J."/>
            <person name="Almeida P."/>
        </authorList>
    </citation>
    <scope>NUCLEOTIDE SEQUENCE</scope>
    <source>
        <strain evidence="1">78183</strain>
    </source>
</reference>
<dbReference type="EMBL" id="CAADRP010000668">
    <property type="protein sequence ID" value="VFU31084.1"/>
    <property type="molecule type" value="Genomic_DNA"/>
</dbReference>
<name>A0A6N2KR85_SALVM</name>
<protein>
    <submittedName>
        <fullName evidence="1">Uncharacterized protein</fullName>
    </submittedName>
</protein>
<proteinExistence type="predicted"/>
<organism evidence="1">
    <name type="scientific">Salix viminalis</name>
    <name type="common">Common osier</name>
    <name type="synonym">Basket willow</name>
    <dbReference type="NCBI Taxonomy" id="40686"/>
    <lineage>
        <taxon>Eukaryota</taxon>
        <taxon>Viridiplantae</taxon>
        <taxon>Streptophyta</taxon>
        <taxon>Embryophyta</taxon>
        <taxon>Tracheophyta</taxon>
        <taxon>Spermatophyta</taxon>
        <taxon>Magnoliopsida</taxon>
        <taxon>eudicotyledons</taxon>
        <taxon>Gunneridae</taxon>
        <taxon>Pentapetalae</taxon>
        <taxon>rosids</taxon>
        <taxon>fabids</taxon>
        <taxon>Malpighiales</taxon>
        <taxon>Salicaceae</taxon>
        <taxon>Saliceae</taxon>
        <taxon>Salix</taxon>
    </lineage>
</organism>
<evidence type="ECO:0000313" key="1">
    <source>
        <dbReference type="EMBL" id="VFU31084.1"/>
    </source>
</evidence>
<accession>A0A6N2KR85</accession>
<gene>
    <name evidence="1" type="ORF">SVIM_LOCUS126396</name>
</gene>
<sequence>MWLFYFVLQCSFRVNFELCACWFLFLRAVRDERFSVLLGPAINSSSSFTPLYLKRNLLFSFDSVDIVLI</sequence>
<dbReference type="AlphaFoldDB" id="A0A6N2KR85"/>